<name>A0A2B4S5U1_STYPI</name>
<dbReference type="SUPFAM" id="SSF56672">
    <property type="entry name" value="DNA/RNA polymerases"/>
    <property type="match status" value="1"/>
</dbReference>
<dbReference type="EMBL" id="LSMT01000155">
    <property type="protein sequence ID" value="PFX25261.1"/>
    <property type="molecule type" value="Genomic_DNA"/>
</dbReference>
<dbReference type="STRING" id="50429.A0A2B4S5U1"/>
<dbReference type="Proteomes" id="UP000225706">
    <property type="component" value="Unassembled WGS sequence"/>
</dbReference>
<dbReference type="PANTHER" id="PTHR47027:SF30">
    <property type="entry name" value="THAP-TYPE DOMAIN-CONTAINING PROTEIN"/>
    <property type="match status" value="1"/>
</dbReference>
<evidence type="ECO:0000313" key="3">
    <source>
        <dbReference type="Proteomes" id="UP000225706"/>
    </source>
</evidence>
<comment type="caution">
    <text evidence="2">The sequence shown here is derived from an EMBL/GenBank/DDBJ whole genome shotgun (WGS) entry which is preliminary data.</text>
</comment>
<protein>
    <submittedName>
        <fullName evidence="2">Transposon TX1 uncharacterized 149 kDa protein</fullName>
    </submittedName>
</protein>
<dbReference type="Pfam" id="PF00078">
    <property type="entry name" value="RVT_1"/>
    <property type="match status" value="1"/>
</dbReference>
<evidence type="ECO:0000313" key="2">
    <source>
        <dbReference type="EMBL" id="PFX25261.1"/>
    </source>
</evidence>
<proteinExistence type="predicted"/>
<reference evidence="3" key="1">
    <citation type="journal article" date="2017" name="bioRxiv">
        <title>Comparative analysis of the genomes of Stylophora pistillata and Acropora digitifera provides evidence for extensive differences between species of corals.</title>
        <authorList>
            <person name="Voolstra C.R."/>
            <person name="Li Y."/>
            <person name="Liew Y.J."/>
            <person name="Baumgarten S."/>
            <person name="Zoccola D."/>
            <person name="Flot J.-F."/>
            <person name="Tambutte S."/>
            <person name="Allemand D."/>
            <person name="Aranda M."/>
        </authorList>
    </citation>
    <scope>NUCLEOTIDE SEQUENCE [LARGE SCALE GENOMIC DNA]</scope>
</reference>
<sequence>MEDEWWKNKAQEVQLWADMKNSKMFFSTIKAVYGPSRPNTTPLLSTNGTLLKEKNAINERWREHFSILLNRSSTVSNEALDQIPQRPTVDSLDFPPSMEEVQKAIKQTSSGKAPGKDGIPAEIYKVAGPVTLNAFHNLAQTSNSLPQTKAQCGFRPGRSTTDMIFAVRKVQEKCREQNMDLYAVFVDLTKAFDTVNRAALWTVLQKLVFPRKFVTLICLFHDSMTGLVLSGGEASEPFEITNGVRQGCVLAPVLFNLFFTCVLSQAVKDIEDGVYIRYRLDGCLFDLRRLNAKTKTIEKLILEALFAYDCALMAHTESTLQLTVDKFAEASRLFGLTISLGKTEVLFQPSPLTTDHRPSISIEGTGLRTVEEFKYLGKCHFQRRLPWQRD</sequence>
<accession>A0A2B4S5U1</accession>
<dbReference type="AlphaFoldDB" id="A0A2B4S5U1"/>
<dbReference type="CDD" id="cd01650">
    <property type="entry name" value="RT_nLTR_like"/>
    <property type="match status" value="1"/>
</dbReference>
<dbReference type="InterPro" id="IPR043502">
    <property type="entry name" value="DNA/RNA_pol_sf"/>
</dbReference>
<organism evidence="2 3">
    <name type="scientific">Stylophora pistillata</name>
    <name type="common">Smooth cauliflower coral</name>
    <dbReference type="NCBI Taxonomy" id="50429"/>
    <lineage>
        <taxon>Eukaryota</taxon>
        <taxon>Metazoa</taxon>
        <taxon>Cnidaria</taxon>
        <taxon>Anthozoa</taxon>
        <taxon>Hexacorallia</taxon>
        <taxon>Scleractinia</taxon>
        <taxon>Astrocoeniina</taxon>
        <taxon>Pocilloporidae</taxon>
        <taxon>Stylophora</taxon>
    </lineage>
</organism>
<feature type="domain" description="Reverse transcriptase" evidence="1">
    <location>
        <begin position="1"/>
        <end position="338"/>
    </location>
</feature>
<dbReference type="InterPro" id="IPR000477">
    <property type="entry name" value="RT_dom"/>
</dbReference>
<dbReference type="PANTHER" id="PTHR47027">
    <property type="entry name" value="REVERSE TRANSCRIPTASE DOMAIN-CONTAINING PROTEIN"/>
    <property type="match status" value="1"/>
</dbReference>
<dbReference type="PROSITE" id="PS50878">
    <property type="entry name" value="RT_POL"/>
    <property type="match status" value="1"/>
</dbReference>
<evidence type="ECO:0000259" key="1">
    <source>
        <dbReference type="PROSITE" id="PS50878"/>
    </source>
</evidence>
<gene>
    <name evidence="2" type="ORF">AWC38_SpisGene10114</name>
</gene>
<keyword evidence="3" id="KW-1185">Reference proteome</keyword>